<gene>
    <name evidence="7" type="primary">sbcD</name>
    <name evidence="10" type="ORF">FC14_GL001130</name>
</gene>
<name>A0A0R2A734_9LACO</name>
<dbReference type="PANTHER" id="PTHR30337:SF0">
    <property type="entry name" value="NUCLEASE SBCCD SUBUNIT D"/>
    <property type="match status" value="1"/>
</dbReference>
<evidence type="ECO:0000313" key="11">
    <source>
        <dbReference type="Proteomes" id="UP000051008"/>
    </source>
</evidence>
<keyword evidence="7" id="KW-0255">Endonuclease</keyword>
<proteinExistence type="inferred from homology"/>
<dbReference type="Gene3D" id="3.60.21.10">
    <property type="match status" value="1"/>
</dbReference>
<dbReference type="RefSeq" id="WP_056977729.1">
    <property type="nucleotide sequence ID" value="NZ_AYYP01000072.1"/>
</dbReference>
<dbReference type="GO" id="GO:0004519">
    <property type="term" value="F:endonuclease activity"/>
    <property type="evidence" value="ECO:0007669"/>
    <property type="project" value="UniProtKB-KW"/>
</dbReference>
<accession>A0A0R2A734</accession>
<feature type="domain" description="Calcineurin-like phosphoesterase" evidence="8">
    <location>
        <begin position="1"/>
        <end position="219"/>
    </location>
</feature>
<dbReference type="InterPro" id="IPR029052">
    <property type="entry name" value="Metallo-depent_PP-like"/>
</dbReference>
<dbReference type="PATRIC" id="fig|1423718.3.peg.1188"/>
<evidence type="ECO:0000259" key="8">
    <source>
        <dbReference type="Pfam" id="PF00149"/>
    </source>
</evidence>
<keyword evidence="7" id="KW-0233">DNA recombination</keyword>
<protein>
    <recommendedName>
        <fullName evidence="3 7">Nuclease SbcCD subunit D</fullName>
    </recommendedName>
</protein>
<comment type="function">
    <text evidence="7">SbcCD cleaves DNA hairpin structures. These structures can inhibit DNA replication and are intermediates in certain DNA recombination reactions. The complex acts as a 3'-&gt;5' double strand exonuclease that can open hairpins. It also has a 5' single-strand endonuclease activity.</text>
</comment>
<dbReference type="Pfam" id="PF12320">
    <property type="entry name" value="SbcD_C"/>
    <property type="match status" value="1"/>
</dbReference>
<keyword evidence="6 7" id="KW-0269">Exonuclease</keyword>
<dbReference type="InterPro" id="IPR004843">
    <property type="entry name" value="Calcineurin-like_PHP"/>
</dbReference>
<keyword evidence="5 7" id="KW-0378">Hydrolase</keyword>
<dbReference type="InterPro" id="IPR026843">
    <property type="entry name" value="SbcD_C"/>
</dbReference>
<dbReference type="GO" id="GO:0006260">
    <property type="term" value="P:DNA replication"/>
    <property type="evidence" value="ECO:0007669"/>
    <property type="project" value="UniProtKB-KW"/>
</dbReference>
<dbReference type="NCBIfam" id="TIGR00619">
    <property type="entry name" value="sbcd"/>
    <property type="match status" value="1"/>
</dbReference>
<keyword evidence="7" id="KW-0235">DNA replication</keyword>
<comment type="subunit">
    <text evidence="2 7">Heterodimer of SbcC and SbcD.</text>
</comment>
<comment type="caution">
    <text evidence="10">The sequence shown here is derived from an EMBL/GenBank/DDBJ whole genome shotgun (WGS) entry which is preliminary data.</text>
</comment>
<evidence type="ECO:0000256" key="5">
    <source>
        <dbReference type="ARBA" id="ARBA00022801"/>
    </source>
</evidence>
<dbReference type="CDD" id="cd00840">
    <property type="entry name" value="MPP_Mre11_N"/>
    <property type="match status" value="1"/>
</dbReference>
<sequence>MRVLHTADWHIGKKLYEYDLYAEQVAAFEQIRQIARQKKVDAVVIAGDLYDRSVPSEEAVSVLKQMLVKLNIEDKLPLLAISGNHDSARRLGVGDEWFEHNQYFLKTELGIDAKGRRTLEPVELGNCQFFLVPYFNPKASRTYFEDDNISTMAQAMAKVVAECESYFKPGLAHILVGHCFVAGSSHEDSEVSSTVGGLDEVPVSLFKNFDYVALGHLHNHQALLADNARYAGSPVKFSLSELTNQKGVYIYDTETNDREFVPLKDPTPMVSLTGSLDELCQPAKYNEVADQAFVFVNLTDRQVIANLVEKLRACYPRLVHIERQNGLEGITQTPSVELLKEANSPLKMTAAFFEQTQGLTLSAAQQDYLAQLLAEIEEEQ</sequence>
<evidence type="ECO:0000256" key="1">
    <source>
        <dbReference type="ARBA" id="ARBA00010555"/>
    </source>
</evidence>
<evidence type="ECO:0000313" key="10">
    <source>
        <dbReference type="EMBL" id="KRM62893.1"/>
    </source>
</evidence>
<evidence type="ECO:0000256" key="6">
    <source>
        <dbReference type="ARBA" id="ARBA00022839"/>
    </source>
</evidence>
<keyword evidence="4 7" id="KW-0540">Nuclease</keyword>
<keyword evidence="11" id="KW-1185">Reference proteome</keyword>
<dbReference type="AlphaFoldDB" id="A0A0R2A734"/>
<dbReference type="OrthoDB" id="9773856at2"/>
<dbReference type="GO" id="GO:0008408">
    <property type="term" value="F:3'-5' exonuclease activity"/>
    <property type="evidence" value="ECO:0007669"/>
    <property type="project" value="InterPro"/>
</dbReference>
<evidence type="ECO:0000256" key="2">
    <source>
        <dbReference type="ARBA" id="ARBA00011322"/>
    </source>
</evidence>
<dbReference type="SUPFAM" id="SSF56300">
    <property type="entry name" value="Metallo-dependent phosphatases"/>
    <property type="match status" value="1"/>
</dbReference>
<evidence type="ECO:0000256" key="4">
    <source>
        <dbReference type="ARBA" id="ARBA00022722"/>
    </source>
</evidence>
<dbReference type="InterPro" id="IPR004593">
    <property type="entry name" value="SbcD"/>
</dbReference>
<feature type="domain" description="Nuclease SbcCD subunit D C-terminal" evidence="9">
    <location>
        <begin position="267"/>
        <end position="356"/>
    </location>
</feature>
<evidence type="ECO:0000256" key="7">
    <source>
        <dbReference type="RuleBase" id="RU363069"/>
    </source>
</evidence>
<dbReference type="GO" id="GO:0006310">
    <property type="term" value="P:DNA recombination"/>
    <property type="evidence" value="ECO:0007669"/>
    <property type="project" value="UniProtKB-KW"/>
</dbReference>
<organism evidence="10 11">
    <name type="scientific">Ligilactobacillus agilis DSM 20509</name>
    <dbReference type="NCBI Taxonomy" id="1423718"/>
    <lineage>
        <taxon>Bacteria</taxon>
        <taxon>Bacillati</taxon>
        <taxon>Bacillota</taxon>
        <taxon>Bacilli</taxon>
        <taxon>Lactobacillales</taxon>
        <taxon>Lactobacillaceae</taxon>
        <taxon>Ligilactobacillus</taxon>
    </lineage>
</organism>
<dbReference type="InterPro" id="IPR041796">
    <property type="entry name" value="Mre11_N"/>
</dbReference>
<dbReference type="EMBL" id="AYYP01000072">
    <property type="protein sequence ID" value="KRM62893.1"/>
    <property type="molecule type" value="Genomic_DNA"/>
</dbReference>
<dbReference type="PANTHER" id="PTHR30337">
    <property type="entry name" value="COMPONENT OF ATP-DEPENDENT DSDNA EXONUCLEASE"/>
    <property type="match status" value="1"/>
</dbReference>
<dbReference type="Pfam" id="PF00149">
    <property type="entry name" value="Metallophos"/>
    <property type="match status" value="1"/>
</dbReference>
<comment type="similarity">
    <text evidence="1 7">Belongs to the SbcD family.</text>
</comment>
<evidence type="ECO:0000256" key="3">
    <source>
        <dbReference type="ARBA" id="ARBA00013365"/>
    </source>
</evidence>
<evidence type="ECO:0000259" key="9">
    <source>
        <dbReference type="Pfam" id="PF12320"/>
    </source>
</evidence>
<dbReference type="InterPro" id="IPR050535">
    <property type="entry name" value="DNA_Repair-Maintenance_Comp"/>
</dbReference>
<dbReference type="Proteomes" id="UP000051008">
    <property type="component" value="Unassembled WGS sequence"/>
</dbReference>
<reference evidence="10 11" key="1">
    <citation type="journal article" date="2015" name="Genome Announc.">
        <title>Expanding the biotechnology potential of lactobacilli through comparative genomics of 213 strains and associated genera.</title>
        <authorList>
            <person name="Sun Z."/>
            <person name="Harris H.M."/>
            <person name="McCann A."/>
            <person name="Guo C."/>
            <person name="Argimon S."/>
            <person name="Zhang W."/>
            <person name="Yang X."/>
            <person name="Jeffery I.B."/>
            <person name="Cooney J.C."/>
            <person name="Kagawa T.F."/>
            <person name="Liu W."/>
            <person name="Song Y."/>
            <person name="Salvetti E."/>
            <person name="Wrobel A."/>
            <person name="Rasinkangas P."/>
            <person name="Parkhill J."/>
            <person name="Rea M.C."/>
            <person name="O'Sullivan O."/>
            <person name="Ritari J."/>
            <person name="Douillard F.P."/>
            <person name="Paul Ross R."/>
            <person name="Yang R."/>
            <person name="Briner A.E."/>
            <person name="Felis G.E."/>
            <person name="de Vos W.M."/>
            <person name="Barrangou R."/>
            <person name="Klaenhammer T.R."/>
            <person name="Caufield P.W."/>
            <person name="Cui Y."/>
            <person name="Zhang H."/>
            <person name="O'Toole P.W."/>
        </authorList>
    </citation>
    <scope>NUCLEOTIDE SEQUENCE [LARGE SCALE GENOMIC DNA]</scope>
    <source>
        <strain evidence="10 11">DSM 20509</strain>
    </source>
</reference>